<keyword evidence="1" id="KW-0472">Membrane</keyword>
<name>A0A2G5C0E9_AQUCA</name>
<evidence type="ECO:0000313" key="3">
    <source>
        <dbReference type="Proteomes" id="UP000230069"/>
    </source>
</evidence>
<accession>A0A2G5C0E9</accession>
<organism evidence="2 3">
    <name type="scientific">Aquilegia coerulea</name>
    <name type="common">Rocky mountain columbine</name>
    <dbReference type="NCBI Taxonomy" id="218851"/>
    <lineage>
        <taxon>Eukaryota</taxon>
        <taxon>Viridiplantae</taxon>
        <taxon>Streptophyta</taxon>
        <taxon>Embryophyta</taxon>
        <taxon>Tracheophyta</taxon>
        <taxon>Spermatophyta</taxon>
        <taxon>Magnoliopsida</taxon>
        <taxon>Ranunculales</taxon>
        <taxon>Ranunculaceae</taxon>
        <taxon>Thalictroideae</taxon>
        <taxon>Aquilegia</taxon>
    </lineage>
</organism>
<evidence type="ECO:0000313" key="2">
    <source>
        <dbReference type="EMBL" id="PIA24725.1"/>
    </source>
</evidence>
<sequence length="78" mass="9120">MCGSLNYLPPEMVEFYFMMQVLIYEVLGYYVMSSCMECLHLTHKEHSDTYKRLTRENLHLSSCWFVQLSSVDAAITAL</sequence>
<proteinExistence type="predicted"/>
<dbReference type="InParanoid" id="A0A2G5C0E9"/>
<reference evidence="2 3" key="1">
    <citation type="submission" date="2017-09" db="EMBL/GenBank/DDBJ databases">
        <title>WGS assembly of Aquilegia coerulea Goldsmith.</title>
        <authorList>
            <person name="Hodges S."/>
            <person name="Kramer E."/>
            <person name="Nordborg M."/>
            <person name="Tomkins J."/>
            <person name="Borevitz J."/>
            <person name="Derieg N."/>
            <person name="Yan J."/>
            <person name="Mihaltcheva S."/>
            <person name="Hayes R.D."/>
            <person name="Rokhsar D."/>
        </authorList>
    </citation>
    <scope>NUCLEOTIDE SEQUENCE [LARGE SCALE GENOMIC DNA]</scope>
    <source>
        <strain evidence="3">cv. Goldsmith</strain>
    </source>
</reference>
<dbReference type="AlphaFoldDB" id="A0A2G5C0E9"/>
<keyword evidence="1" id="KW-0812">Transmembrane</keyword>
<keyword evidence="3" id="KW-1185">Reference proteome</keyword>
<protein>
    <submittedName>
        <fullName evidence="2">Uncharacterized protein</fullName>
    </submittedName>
</protein>
<dbReference type="Proteomes" id="UP000230069">
    <property type="component" value="Unassembled WGS sequence"/>
</dbReference>
<evidence type="ECO:0000256" key="1">
    <source>
        <dbReference type="SAM" id="Phobius"/>
    </source>
</evidence>
<dbReference type="EMBL" id="KZ305398">
    <property type="protein sequence ID" value="PIA24725.1"/>
    <property type="molecule type" value="Genomic_DNA"/>
</dbReference>
<feature type="transmembrane region" description="Helical" evidence="1">
    <location>
        <begin position="15"/>
        <end position="32"/>
    </location>
</feature>
<keyword evidence="1" id="KW-1133">Transmembrane helix</keyword>
<gene>
    <name evidence="2" type="ORF">AQUCO_67300001v1</name>
</gene>